<dbReference type="KEGG" id="aplc:110978415"/>
<keyword evidence="2" id="KW-0326">Glycosidase</keyword>
<dbReference type="RefSeq" id="XP_022089097.1">
    <property type="nucleotide sequence ID" value="XM_022233405.1"/>
</dbReference>
<proteinExistence type="predicted"/>
<dbReference type="Proteomes" id="UP000694845">
    <property type="component" value="Unplaced"/>
</dbReference>
<name>A0A8B7Y972_ACAPL</name>
<sequence>MGTTDMALEKVRGSSVQLTTAQTENAFDEFTPTHASASLHEFPITTTFTTGPAGAKDVHAVESTTTISGRSFDTSTTTPSRSSLLDFSTSGAIDFSATSATTQIRSSPVESTTSQGSFVTSTTSLSRSSSIESWRKDLSSIIESSSHPTWVVAVETTTTSQGGVTTATRLKITTQEGTAGGSSHTESMLTTSESAISLTDATKGDHSITEFTTTRVRLADSTVDTTNGAPKIEQSTTSSATSQLRLVTTTPYTGKTGHLDTMTKMTKVTTLEPHTTPGLRHSKAG</sequence>
<reference evidence="2" key="1">
    <citation type="submission" date="2025-08" db="UniProtKB">
        <authorList>
            <consortium name="RefSeq"/>
        </authorList>
    </citation>
    <scope>IDENTIFICATION</scope>
</reference>
<protein>
    <submittedName>
        <fullName evidence="2">Probable glycosidase CRH1</fullName>
    </submittedName>
</protein>
<dbReference type="AlphaFoldDB" id="A0A8B7Y972"/>
<evidence type="ECO:0000313" key="1">
    <source>
        <dbReference type="Proteomes" id="UP000694845"/>
    </source>
</evidence>
<evidence type="ECO:0000313" key="2">
    <source>
        <dbReference type="RefSeq" id="XP_022089097.1"/>
    </source>
</evidence>
<accession>A0A8B7Y972</accession>
<dbReference type="GeneID" id="110978415"/>
<gene>
    <name evidence="2" type="primary">LOC110978415</name>
</gene>
<dbReference type="GO" id="GO:0016798">
    <property type="term" value="F:hydrolase activity, acting on glycosyl bonds"/>
    <property type="evidence" value="ECO:0007669"/>
    <property type="project" value="UniProtKB-KW"/>
</dbReference>
<keyword evidence="2" id="KW-0378">Hydrolase</keyword>
<keyword evidence="1" id="KW-1185">Reference proteome</keyword>
<organism evidence="1 2">
    <name type="scientific">Acanthaster planci</name>
    <name type="common">Crown-of-thorns starfish</name>
    <dbReference type="NCBI Taxonomy" id="133434"/>
    <lineage>
        <taxon>Eukaryota</taxon>
        <taxon>Metazoa</taxon>
        <taxon>Echinodermata</taxon>
        <taxon>Eleutherozoa</taxon>
        <taxon>Asterozoa</taxon>
        <taxon>Asteroidea</taxon>
        <taxon>Valvatacea</taxon>
        <taxon>Valvatida</taxon>
        <taxon>Acanthasteridae</taxon>
        <taxon>Acanthaster</taxon>
    </lineage>
</organism>